<evidence type="ECO:0000313" key="2">
    <source>
        <dbReference type="EMBL" id="AEK64245.1"/>
    </source>
</evidence>
<feature type="transmembrane region" description="Helical" evidence="1">
    <location>
        <begin position="55"/>
        <end position="80"/>
    </location>
</feature>
<evidence type="ECO:0008006" key="4">
    <source>
        <dbReference type="Google" id="ProtNLM"/>
    </source>
</evidence>
<accession>G0AFS5</accession>
<dbReference type="HOGENOM" id="CLU_2231980_0_0_4"/>
<evidence type="ECO:0000313" key="3">
    <source>
        <dbReference type="Proteomes" id="UP000008392"/>
    </source>
</evidence>
<reference evidence="2 3" key="1">
    <citation type="journal article" date="2004" name="Environ. Microbiol.">
        <title>Phylogeny-function analysis of (meta)genomic libraries: screening for expression of ribosomal RNA genes by large-insert library fluorescent in situ hybridization (LIL-FISH).</title>
        <authorList>
            <person name="Leveau J.H."/>
            <person name="Gerards S."/>
            <person name="de Boer W."/>
            <person name="van Veen J.A."/>
        </authorList>
    </citation>
    <scope>NUCLEOTIDE SEQUENCE [LARGE SCALE GENOMIC DNA]</scope>
    <source>
        <strain evidence="2 3">Ter331</strain>
    </source>
</reference>
<dbReference type="AlphaFoldDB" id="G0AFS5"/>
<protein>
    <recommendedName>
        <fullName evidence="4">Transmembrane protein</fullName>
    </recommendedName>
</protein>
<dbReference type="Proteomes" id="UP000008392">
    <property type="component" value="Chromosome"/>
</dbReference>
<sequence>MDSSLSSEYTAMQHHQERVVVMSVFAFALPAEIALFDASALLAAAAAALRPLLGLGALATLMVYFKPLWMGILRAALMLIKPRKSLEQRIARSKFRGQQLIRRMANDHASSQPNLAAELRLLAGRD</sequence>
<feature type="transmembrane region" description="Helical" evidence="1">
    <location>
        <begin position="20"/>
        <end position="49"/>
    </location>
</feature>
<name>G0AFS5_COLFT</name>
<keyword evidence="1" id="KW-1133">Transmembrane helix</keyword>
<dbReference type="eggNOG" id="ENOG50315B4">
    <property type="taxonomic scope" value="Bacteria"/>
</dbReference>
<dbReference type="KEGG" id="cfu:CFU_4424"/>
<keyword evidence="3" id="KW-1185">Reference proteome</keyword>
<reference evidence="2 3" key="4">
    <citation type="journal article" date="2010" name="Environ. Microbiol.">
        <title>The bacterial genus Collimonas: mycophagy, weathering and other adaptive solutions to life in oligotrophic soil environments.</title>
        <authorList>
            <person name="Leveau J.H."/>
            <person name="Uroz S."/>
            <person name="de Boer W."/>
        </authorList>
    </citation>
    <scope>NUCLEOTIDE SEQUENCE [LARGE SCALE GENOMIC DNA]</scope>
    <source>
        <strain evidence="2 3">Ter331</strain>
    </source>
</reference>
<reference evidence="2 3" key="3">
    <citation type="journal article" date="2008" name="FEMS Microbiol. Ecol.">
        <title>Identification and characterization of genes underlying chitinolysis in Collimonas fungivorans Ter331.</title>
        <authorList>
            <person name="Fritsche K."/>
            <person name="de Boer W."/>
            <person name="Gerards S."/>
            <person name="van den Berg M."/>
            <person name="van Veen J.A."/>
            <person name="Leveau J.H."/>
        </authorList>
    </citation>
    <scope>NUCLEOTIDE SEQUENCE [LARGE SCALE GENOMIC DNA]</scope>
    <source>
        <strain evidence="2 3">Ter331</strain>
    </source>
</reference>
<proteinExistence type="predicted"/>
<gene>
    <name evidence="2" type="ordered locus">CFU_4424</name>
</gene>
<reference evidence="2 3" key="5">
    <citation type="journal article" date="2011" name="ISME J.">
        <title>Dual transcriptional profiling of a bacterial/fungal confrontation: Collimonas fungivorans versus Aspergillus niger.</title>
        <authorList>
            <person name="Mela F."/>
            <person name="Fritsche K."/>
            <person name="de Boer W."/>
            <person name="van Veen J.A."/>
            <person name="de Graaff L.H."/>
            <person name="van den Berg M."/>
            <person name="Leveau J.H."/>
        </authorList>
    </citation>
    <scope>NUCLEOTIDE SEQUENCE [LARGE SCALE GENOMIC DNA]</scope>
    <source>
        <strain evidence="2 3">Ter331</strain>
    </source>
</reference>
<evidence type="ECO:0000256" key="1">
    <source>
        <dbReference type="SAM" id="Phobius"/>
    </source>
</evidence>
<keyword evidence="1" id="KW-0812">Transmembrane</keyword>
<keyword evidence="1" id="KW-0472">Membrane</keyword>
<reference evidence="3" key="6">
    <citation type="submission" date="2011-05" db="EMBL/GenBank/DDBJ databases">
        <title>Complete sequence of Collimonas fungivorans Ter331.</title>
        <authorList>
            <person name="Leveau J.H."/>
        </authorList>
    </citation>
    <scope>NUCLEOTIDE SEQUENCE [LARGE SCALE GENOMIC DNA]</scope>
    <source>
        <strain evidence="3">Ter331</strain>
    </source>
</reference>
<reference evidence="2 3" key="2">
    <citation type="journal article" date="2006" name="J. Microbiol. Methods">
        <title>Genomic flank-sequencing of plasposon insertion sites for rapid identification of functional genes.</title>
        <authorList>
            <person name="Leveau J.H."/>
            <person name="Gerards S."/>
            <person name="Fritsche K."/>
            <person name="Zondag G."/>
            <person name="van Veen J.A."/>
        </authorList>
    </citation>
    <scope>NUCLEOTIDE SEQUENCE [LARGE SCALE GENOMIC DNA]</scope>
    <source>
        <strain evidence="2 3">Ter331</strain>
    </source>
</reference>
<organism evidence="2 3">
    <name type="scientific">Collimonas fungivorans (strain Ter331)</name>
    <dbReference type="NCBI Taxonomy" id="1005048"/>
    <lineage>
        <taxon>Bacteria</taxon>
        <taxon>Pseudomonadati</taxon>
        <taxon>Pseudomonadota</taxon>
        <taxon>Betaproteobacteria</taxon>
        <taxon>Burkholderiales</taxon>
        <taxon>Oxalobacteraceae</taxon>
        <taxon>Collimonas</taxon>
    </lineage>
</organism>
<dbReference type="EMBL" id="CP002745">
    <property type="protein sequence ID" value="AEK64245.1"/>
    <property type="molecule type" value="Genomic_DNA"/>
</dbReference>